<evidence type="ECO:0000256" key="9">
    <source>
        <dbReference type="ARBA" id="ARBA00048348"/>
    </source>
</evidence>
<evidence type="ECO:0000259" key="11">
    <source>
        <dbReference type="PROSITE" id="PS51144"/>
    </source>
</evidence>
<reference evidence="13" key="1">
    <citation type="submission" date="2025-08" db="UniProtKB">
        <authorList>
            <consortium name="RefSeq"/>
        </authorList>
    </citation>
    <scope>IDENTIFICATION</scope>
    <source>
        <tissue evidence="13">Young leaves</tissue>
    </source>
</reference>
<dbReference type="OrthoDB" id="429145at2759"/>
<dbReference type="CDD" id="cd03124">
    <property type="entry name" value="alpha_CA_prokaryotic_like"/>
    <property type="match status" value="1"/>
</dbReference>
<evidence type="ECO:0000256" key="6">
    <source>
        <dbReference type="ARBA" id="ARBA00022723"/>
    </source>
</evidence>
<dbReference type="Gene3D" id="3.10.200.10">
    <property type="entry name" value="Alpha carbonic anhydrase"/>
    <property type="match status" value="1"/>
</dbReference>
<evidence type="ECO:0000256" key="1">
    <source>
        <dbReference type="ARBA" id="ARBA00001947"/>
    </source>
</evidence>
<dbReference type="PANTHER" id="PTHR18952">
    <property type="entry name" value="CARBONIC ANHYDRASE"/>
    <property type="match status" value="1"/>
</dbReference>
<dbReference type="GeneID" id="111478003"/>
<name>A0A6J1INE0_CUCMA</name>
<sequence>MFLLLDFHSPLHQNLPRNFPLLSVSLSLSLSLDVYTLYIVHNLREFTEFQLRFHCFVLQIRFLDSVFAPEAMKIETTLIVFFSLLLFSLHLSSISAQEVEDESEFDYREGSEKGPRHWGKIKKEWEACNNGVLQSPIDLSSERVKIVPKFGDLKRSYKPCNATIKNRGHDISVYWVGKAGSIKVNGVVYDLQQAHWHSPSEHSINGRRYDMELHMVHQSSNPNVKNKIAVVGQLYTIGEPEPFLAQFSKQISSMIDREHEVGIGEIDPADIKFGGKKYYKYLGSLTVPPCTEGVIWAINKKIRTVSHEQVQLLREAVHDYADRNVRPLQRLNNREVNILSTSRGS</sequence>
<dbReference type="InterPro" id="IPR001148">
    <property type="entry name" value="CA_dom"/>
</dbReference>
<proteinExistence type="inferred from homology"/>
<dbReference type="InterPro" id="IPR018338">
    <property type="entry name" value="Carbonic_anhydrase_a-class_CS"/>
</dbReference>
<dbReference type="Proteomes" id="UP000504608">
    <property type="component" value="Unplaced"/>
</dbReference>
<dbReference type="PANTHER" id="PTHR18952:SF201">
    <property type="entry name" value="CARBONIC ANHYDRASE"/>
    <property type="match status" value="1"/>
</dbReference>
<dbReference type="AlphaFoldDB" id="A0A6J1INE0"/>
<evidence type="ECO:0000256" key="3">
    <source>
        <dbReference type="ARBA" id="ARBA00004470"/>
    </source>
</evidence>
<dbReference type="SMART" id="SM01057">
    <property type="entry name" value="Carb_anhydrase"/>
    <property type="match status" value="1"/>
</dbReference>
<feature type="domain" description="Alpha-carbonic anhydrase" evidence="11">
    <location>
        <begin position="103"/>
        <end position="340"/>
    </location>
</feature>
<dbReference type="PROSITE" id="PS51144">
    <property type="entry name" value="ALPHA_CA_2"/>
    <property type="match status" value="1"/>
</dbReference>
<comment type="similarity">
    <text evidence="10">Belongs to the alpha-carbonic anhydrase family.</text>
</comment>
<evidence type="ECO:0000313" key="12">
    <source>
        <dbReference type="Proteomes" id="UP000504608"/>
    </source>
</evidence>
<dbReference type="GO" id="GO:0009570">
    <property type="term" value="C:chloroplast stroma"/>
    <property type="evidence" value="ECO:0007669"/>
    <property type="project" value="UniProtKB-SubCell"/>
</dbReference>
<evidence type="ECO:0000256" key="10">
    <source>
        <dbReference type="RuleBase" id="RU367011"/>
    </source>
</evidence>
<dbReference type="RefSeq" id="XP_022977815.1">
    <property type="nucleotide sequence ID" value="XM_023122047.1"/>
</dbReference>
<comment type="function">
    <text evidence="2 10">Reversible hydration of carbon dioxide.</text>
</comment>
<evidence type="ECO:0000256" key="5">
    <source>
        <dbReference type="ARBA" id="ARBA00012925"/>
    </source>
</evidence>
<keyword evidence="7 10" id="KW-0862">Zinc</keyword>
<keyword evidence="6 10" id="KW-0479">Metal-binding</keyword>
<dbReference type="GO" id="GO:0008270">
    <property type="term" value="F:zinc ion binding"/>
    <property type="evidence" value="ECO:0007669"/>
    <property type="project" value="UniProtKB-UniRule"/>
</dbReference>
<dbReference type="Pfam" id="PF00194">
    <property type="entry name" value="Carb_anhydrase"/>
    <property type="match status" value="1"/>
</dbReference>
<comment type="similarity">
    <text evidence="4">Belongs to the alpha-class carbonic anhydrase family.</text>
</comment>
<dbReference type="SUPFAM" id="SSF51069">
    <property type="entry name" value="Carbonic anhydrase"/>
    <property type="match status" value="1"/>
</dbReference>
<evidence type="ECO:0000256" key="4">
    <source>
        <dbReference type="ARBA" id="ARBA00006365"/>
    </source>
</evidence>
<keyword evidence="12" id="KW-1185">Reference proteome</keyword>
<evidence type="ECO:0000256" key="7">
    <source>
        <dbReference type="ARBA" id="ARBA00022833"/>
    </source>
</evidence>
<dbReference type="GO" id="GO:0004089">
    <property type="term" value="F:carbonate dehydratase activity"/>
    <property type="evidence" value="ECO:0007669"/>
    <property type="project" value="UniProtKB-UniRule"/>
</dbReference>
<evidence type="ECO:0000256" key="2">
    <source>
        <dbReference type="ARBA" id="ARBA00002904"/>
    </source>
</evidence>
<dbReference type="InterPro" id="IPR041891">
    <property type="entry name" value="Alpha_CA_prokaryot-like"/>
</dbReference>
<dbReference type="PROSITE" id="PS00162">
    <property type="entry name" value="ALPHA_CA_1"/>
    <property type="match status" value="1"/>
</dbReference>
<dbReference type="EC" id="4.2.1.1" evidence="5 10"/>
<dbReference type="InterPro" id="IPR023561">
    <property type="entry name" value="Carbonic_anhydrase_a-class"/>
</dbReference>
<dbReference type="KEGG" id="cmax:111478003"/>
<comment type="cofactor">
    <cofactor evidence="1 10">
        <name>Zn(2+)</name>
        <dbReference type="ChEBI" id="CHEBI:29105"/>
    </cofactor>
</comment>
<evidence type="ECO:0000256" key="8">
    <source>
        <dbReference type="ARBA" id="ARBA00023239"/>
    </source>
</evidence>
<comment type="catalytic activity">
    <reaction evidence="9 10">
        <text>hydrogencarbonate + H(+) = CO2 + H2O</text>
        <dbReference type="Rhea" id="RHEA:10748"/>
        <dbReference type="ChEBI" id="CHEBI:15377"/>
        <dbReference type="ChEBI" id="CHEBI:15378"/>
        <dbReference type="ChEBI" id="CHEBI:16526"/>
        <dbReference type="ChEBI" id="CHEBI:17544"/>
        <dbReference type="EC" id="4.2.1.1"/>
    </reaction>
</comment>
<protein>
    <recommendedName>
        <fullName evidence="5 10">Carbonic anhydrase</fullName>
        <ecNumber evidence="5 10">4.2.1.1</ecNumber>
    </recommendedName>
</protein>
<dbReference type="GO" id="GO:0006730">
    <property type="term" value="P:one-carbon metabolic process"/>
    <property type="evidence" value="ECO:0007669"/>
    <property type="project" value="TreeGrafter"/>
</dbReference>
<evidence type="ECO:0000313" key="13">
    <source>
        <dbReference type="RefSeq" id="XP_022977815.1"/>
    </source>
</evidence>
<organism evidence="12 13">
    <name type="scientific">Cucurbita maxima</name>
    <name type="common">Pumpkin</name>
    <name type="synonym">Winter squash</name>
    <dbReference type="NCBI Taxonomy" id="3661"/>
    <lineage>
        <taxon>Eukaryota</taxon>
        <taxon>Viridiplantae</taxon>
        <taxon>Streptophyta</taxon>
        <taxon>Embryophyta</taxon>
        <taxon>Tracheophyta</taxon>
        <taxon>Spermatophyta</taxon>
        <taxon>Magnoliopsida</taxon>
        <taxon>eudicotyledons</taxon>
        <taxon>Gunneridae</taxon>
        <taxon>Pentapetalae</taxon>
        <taxon>rosids</taxon>
        <taxon>fabids</taxon>
        <taxon>Cucurbitales</taxon>
        <taxon>Cucurbitaceae</taxon>
        <taxon>Cucurbiteae</taxon>
        <taxon>Cucurbita</taxon>
    </lineage>
</organism>
<dbReference type="InterPro" id="IPR036398">
    <property type="entry name" value="CA_dom_sf"/>
</dbReference>
<keyword evidence="8 10" id="KW-0456">Lyase</keyword>
<gene>
    <name evidence="13" type="primary">LOC111478003</name>
</gene>
<accession>A0A6J1INE0</accession>
<comment type="subcellular location">
    <subcellularLocation>
        <location evidence="3">Plastid</location>
        <location evidence="3">Chloroplast stroma</location>
    </subcellularLocation>
</comment>